<feature type="compositionally biased region" description="Pro residues" evidence="3">
    <location>
        <begin position="612"/>
        <end position="632"/>
    </location>
</feature>
<protein>
    <recommendedName>
        <fullName evidence="4">RRM domain-containing protein</fullName>
    </recommendedName>
</protein>
<dbReference type="InterPro" id="IPR012677">
    <property type="entry name" value="Nucleotide-bd_a/b_plait_sf"/>
</dbReference>
<evidence type="ECO:0000259" key="4">
    <source>
        <dbReference type="PROSITE" id="PS50102"/>
    </source>
</evidence>
<feature type="domain" description="RRM" evidence="4">
    <location>
        <begin position="146"/>
        <end position="224"/>
    </location>
</feature>
<organism evidence="5 6">
    <name type="scientific">Laodelphax striatellus</name>
    <name type="common">Small brown planthopper</name>
    <name type="synonym">Delphax striatella</name>
    <dbReference type="NCBI Taxonomy" id="195883"/>
    <lineage>
        <taxon>Eukaryota</taxon>
        <taxon>Metazoa</taxon>
        <taxon>Ecdysozoa</taxon>
        <taxon>Arthropoda</taxon>
        <taxon>Hexapoda</taxon>
        <taxon>Insecta</taxon>
        <taxon>Pterygota</taxon>
        <taxon>Neoptera</taxon>
        <taxon>Paraneoptera</taxon>
        <taxon>Hemiptera</taxon>
        <taxon>Auchenorrhyncha</taxon>
        <taxon>Fulgoroidea</taxon>
        <taxon>Delphacidae</taxon>
        <taxon>Criomorphinae</taxon>
        <taxon>Laodelphax</taxon>
    </lineage>
</organism>
<accession>A0A482X8I4</accession>
<feature type="compositionally biased region" description="Polar residues" evidence="3">
    <location>
        <begin position="433"/>
        <end position="446"/>
    </location>
</feature>
<dbReference type="InterPro" id="IPR000504">
    <property type="entry name" value="RRM_dom"/>
</dbReference>
<dbReference type="SMART" id="SM00360">
    <property type="entry name" value="RRM"/>
    <property type="match status" value="3"/>
</dbReference>
<proteinExistence type="predicted"/>
<evidence type="ECO:0000256" key="2">
    <source>
        <dbReference type="PROSITE-ProRule" id="PRU00176"/>
    </source>
</evidence>
<dbReference type="Gene3D" id="3.30.70.330">
    <property type="match status" value="3"/>
</dbReference>
<dbReference type="InParanoid" id="A0A482X8I4"/>
<dbReference type="InterPro" id="IPR035979">
    <property type="entry name" value="RBD_domain_sf"/>
</dbReference>
<feature type="compositionally biased region" description="Polar residues" evidence="3">
    <location>
        <begin position="381"/>
        <end position="393"/>
    </location>
</feature>
<dbReference type="STRING" id="195883.A0A482X8I4"/>
<dbReference type="SUPFAM" id="SSF54928">
    <property type="entry name" value="RNA-binding domain, RBD"/>
    <property type="match status" value="2"/>
</dbReference>
<feature type="region of interest" description="Disordered" evidence="3">
    <location>
        <begin position="381"/>
        <end position="421"/>
    </location>
</feature>
<keyword evidence="1 2" id="KW-0694">RNA-binding</keyword>
<dbReference type="CDD" id="cd12390">
    <property type="entry name" value="RRM3_RAVER"/>
    <property type="match status" value="1"/>
</dbReference>
<name>A0A482X8I4_LAOST</name>
<feature type="compositionally biased region" description="Polar residues" evidence="3">
    <location>
        <begin position="659"/>
        <end position="671"/>
    </location>
</feature>
<dbReference type="SMR" id="A0A482X8I4"/>
<gene>
    <name evidence="5" type="ORF">LSTR_LSTR006646</name>
</gene>
<dbReference type="PANTHER" id="PTHR48025">
    <property type="entry name" value="OS02G0815200 PROTEIN"/>
    <property type="match status" value="1"/>
</dbReference>
<dbReference type="PROSITE" id="PS50102">
    <property type="entry name" value="RRM"/>
    <property type="match status" value="2"/>
</dbReference>
<dbReference type="EMBL" id="QKKF02015641">
    <property type="protein sequence ID" value="RZF42053.1"/>
    <property type="molecule type" value="Genomic_DNA"/>
</dbReference>
<evidence type="ECO:0000313" key="6">
    <source>
        <dbReference type="Proteomes" id="UP000291343"/>
    </source>
</evidence>
<evidence type="ECO:0000256" key="1">
    <source>
        <dbReference type="ARBA" id="ARBA00022884"/>
    </source>
</evidence>
<feature type="region of interest" description="Disordered" evidence="3">
    <location>
        <begin position="433"/>
        <end position="492"/>
    </location>
</feature>
<dbReference type="GO" id="GO:0003729">
    <property type="term" value="F:mRNA binding"/>
    <property type="evidence" value="ECO:0007669"/>
    <property type="project" value="TreeGrafter"/>
</dbReference>
<dbReference type="Proteomes" id="UP000291343">
    <property type="component" value="Unassembled WGS sequence"/>
</dbReference>
<dbReference type="OrthoDB" id="639027at2759"/>
<dbReference type="PANTHER" id="PTHR48025:SF1">
    <property type="entry name" value="RRM DOMAIN-CONTAINING PROTEIN"/>
    <property type="match status" value="1"/>
</dbReference>
<keyword evidence="6" id="KW-1185">Reference proteome</keyword>
<sequence>MAAGSTETAFTSPASALGCFNPTLLKSDSNKYWNGGHIIAIASTDGFWEDDPEEKVKKKVLNSKSKFHMGRQLQIKHLPRDVTEDEIRELLCDFPVQSVQVVNSGTGSSMARAILEDPEMLEDWDRNRVFLLRGQCVPVTPTLTEMMLCVARLPLDYTEEQFTTLISAYGEVRRHFLMISEKTGESKGYGFVEYVTKECALQAKNMLDKKQIDAWTLVCDWLDSSHVTFESLQSKCLYVDRLPKDFRDMGEFRKIFSPIVNPPYCQIALKNGCPQDWGLVEFSNWEDAEVAQSTLNGYNLRGQQIRISYYIPGVHAINLYLKLLNEPGPKVKTGGLLPDPSRQVIIQSLQNLFNQNPIFAQNLQNIILGQIQASQTGEITETPAKQSSGQGAANNAKGIDNQDTNGGKGFHLSDKTAGTQGATPKIIIGIPVSSPQGTQPNGSTFFQPPHPPPLPQSIGMAGANGGAGAGGRRPSLSPTAPGEVRTPPLQLDDESSYWAGLLPGALRRHPAGFPMPPVAHPSQMDFNIPPPFIHESVSSLPVELQQGLISYLTNPTNWQQFVQQVHTGQAPPFPFPMAPMENVGWGIPPTAIPRSVIRSPLPMPNQAMFPPGWAPPPPPPPPGFLPPSPPQPLFPPFGGPGIIWSQPPATLITTAPPTNSGMTPIGQNTGITPIGQKRRLLPEPEPTPEGDYVGQHSQGIGGHYADSFKRKKKN</sequence>
<feature type="region of interest" description="Disordered" evidence="3">
    <location>
        <begin position="659"/>
        <end position="714"/>
    </location>
</feature>
<dbReference type="InterPro" id="IPR050502">
    <property type="entry name" value="Euk_RNA-bind_prot"/>
</dbReference>
<evidence type="ECO:0000256" key="3">
    <source>
        <dbReference type="SAM" id="MobiDB-lite"/>
    </source>
</evidence>
<reference evidence="5 6" key="1">
    <citation type="journal article" date="2017" name="Gigascience">
        <title>Genome sequence of the small brown planthopper, Laodelphax striatellus.</title>
        <authorList>
            <person name="Zhu J."/>
            <person name="Jiang F."/>
            <person name="Wang X."/>
            <person name="Yang P."/>
            <person name="Bao Y."/>
            <person name="Zhao W."/>
            <person name="Wang W."/>
            <person name="Lu H."/>
            <person name="Wang Q."/>
            <person name="Cui N."/>
            <person name="Li J."/>
            <person name="Chen X."/>
            <person name="Luo L."/>
            <person name="Yu J."/>
            <person name="Kang L."/>
            <person name="Cui F."/>
        </authorList>
    </citation>
    <scope>NUCLEOTIDE SEQUENCE [LARGE SCALE GENOMIC DNA]</scope>
    <source>
        <strain evidence="5">Lst14</strain>
    </source>
</reference>
<feature type="domain" description="RRM" evidence="4">
    <location>
        <begin position="235"/>
        <end position="312"/>
    </location>
</feature>
<comment type="caution">
    <text evidence="5">The sequence shown here is derived from an EMBL/GenBank/DDBJ whole genome shotgun (WGS) entry which is preliminary data.</text>
</comment>
<dbReference type="AlphaFoldDB" id="A0A482X8I4"/>
<feature type="compositionally biased region" description="Gly residues" evidence="3">
    <location>
        <begin position="462"/>
        <end position="471"/>
    </location>
</feature>
<dbReference type="CDD" id="cd12389">
    <property type="entry name" value="RRM2_RAVER"/>
    <property type="match status" value="1"/>
</dbReference>
<dbReference type="GO" id="GO:0005634">
    <property type="term" value="C:nucleus"/>
    <property type="evidence" value="ECO:0007669"/>
    <property type="project" value="TreeGrafter"/>
</dbReference>
<dbReference type="CDD" id="cd00590">
    <property type="entry name" value="RRM_SF"/>
    <property type="match status" value="1"/>
</dbReference>
<dbReference type="Pfam" id="PF00076">
    <property type="entry name" value="RRM_1"/>
    <property type="match status" value="2"/>
</dbReference>
<feature type="region of interest" description="Disordered" evidence="3">
    <location>
        <begin position="608"/>
        <end position="632"/>
    </location>
</feature>
<evidence type="ECO:0000313" key="5">
    <source>
        <dbReference type="EMBL" id="RZF42053.1"/>
    </source>
</evidence>